<dbReference type="Pfam" id="PF01381">
    <property type="entry name" value="HTH_3"/>
    <property type="match status" value="1"/>
</dbReference>
<dbReference type="PANTHER" id="PTHR46797">
    <property type="entry name" value="HTH-TYPE TRANSCRIPTIONAL REGULATOR"/>
    <property type="match status" value="1"/>
</dbReference>
<evidence type="ECO:0000259" key="2">
    <source>
        <dbReference type="PROSITE" id="PS50943"/>
    </source>
</evidence>
<name>A0A517R1F6_9PLAN</name>
<dbReference type="GO" id="GO:0003700">
    <property type="term" value="F:DNA-binding transcription factor activity"/>
    <property type="evidence" value="ECO:0007669"/>
    <property type="project" value="TreeGrafter"/>
</dbReference>
<dbReference type="SMART" id="SM00530">
    <property type="entry name" value="HTH_XRE"/>
    <property type="match status" value="1"/>
</dbReference>
<dbReference type="RefSeq" id="WP_145363767.1">
    <property type="nucleotide sequence ID" value="NZ_CP036268.1"/>
</dbReference>
<dbReference type="InterPro" id="IPR001387">
    <property type="entry name" value="Cro/C1-type_HTH"/>
</dbReference>
<sequence length="74" mass="8237">MTTIEEKFGKIVRQLREQQGHSQEGFASLAGVHRTYMSSIERGKVQVSIHVAQKLADALGMPLSKVFAQLEKLP</sequence>
<dbReference type="CDD" id="cd00093">
    <property type="entry name" value="HTH_XRE"/>
    <property type="match status" value="1"/>
</dbReference>
<evidence type="ECO:0000313" key="3">
    <source>
        <dbReference type="EMBL" id="QDT37673.1"/>
    </source>
</evidence>
<gene>
    <name evidence="3" type="primary">puuR</name>
    <name evidence="3" type="ORF">Pan189_20550</name>
</gene>
<organism evidence="3 4">
    <name type="scientific">Stratiformator vulcanicus</name>
    <dbReference type="NCBI Taxonomy" id="2527980"/>
    <lineage>
        <taxon>Bacteria</taxon>
        <taxon>Pseudomonadati</taxon>
        <taxon>Planctomycetota</taxon>
        <taxon>Planctomycetia</taxon>
        <taxon>Planctomycetales</taxon>
        <taxon>Planctomycetaceae</taxon>
        <taxon>Stratiformator</taxon>
    </lineage>
</organism>
<dbReference type="PROSITE" id="PS50943">
    <property type="entry name" value="HTH_CROC1"/>
    <property type="match status" value="1"/>
</dbReference>
<dbReference type="Gene3D" id="1.10.260.40">
    <property type="entry name" value="lambda repressor-like DNA-binding domains"/>
    <property type="match status" value="1"/>
</dbReference>
<dbReference type="InterPro" id="IPR050807">
    <property type="entry name" value="TransReg_Diox_bact_type"/>
</dbReference>
<protein>
    <submittedName>
        <fullName evidence="3">HTH-type transcriptional regulator PuuR</fullName>
    </submittedName>
</protein>
<dbReference type="GO" id="GO:0005829">
    <property type="term" value="C:cytosol"/>
    <property type="evidence" value="ECO:0007669"/>
    <property type="project" value="TreeGrafter"/>
</dbReference>
<dbReference type="EMBL" id="CP036268">
    <property type="protein sequence ID" value="QDT37673.1"/>
    <property type="molecule type" value="Genomic_DNA"/>
</dbReference>
<keyword evidence="1" id="KW-0238">DNA-binding</keyword>
<dbReference type="PANTHER" id="PTHR46797:SF1">
    <property type="entry name" value="METHYLPHOSPHONATE SYNTHASE"/>
    <property type="match status" value="1"/>
</dbReference>
<accession>A0A517R1F6</accession>
<feature type="domain" description="HTH cro/C1-type" evidence="2">
    <location>
        <begin position="12"/>
        <end position="66"/>
    </location>
</feature>
<dbReference type="OrthoDB" id="9814553at2"/>
<keyword evidence="4" id="KW-1185">Reference proteome</keyword>
<dbReference type="GO" id="GO:0003677">
    <property type="term" value="F:DNA binding"/>
    <property type="evidence" value="ECO:0007669"/>
    <property type="project" value="UniProtKB-KW"/>
</dbReference>
<evidence type="ECO:0000256" key="1">
    <source>
        <dbReference type="ARBA" id="ARBA00023125"/>
    </source>
</evidence>
<dbReference type="InterPro" id="IPR010982">
    <property type="entry name" value="Lambda_DNA-bd_dom_sf"/>
</dbReference>
<proteinExistence type="predicted"/>
<dbReference type="SUPFAM" id="SSF47413">
    <property type="entry name" value="lambda repressor-like DNA-binding domains"/>
    <property type="match status" value="1"/>
</dbReference>
<dbReference type="AlphaFoldDB" id="A0A517R1F6"/>
<reference evidence="3 4" key="1">
    <citation type="submission" date="2019-02" db="EMBL/GenBank/DDBJ databases">
        <title>Deep-cultivation of Planctomycetes and their phenomic and genomic characterization uncovers novel biology.</title>
        <authorList>
            <person name="Wiegand S."/>
            <person name="Jogler M."/>
            <person name="Boedeker C."/>
            <person name="Pinto D."/>
            <person name="Vollmers J."/>
            <person name="Rivas-Marin E."/>
            <person name="Kohn T."/>
            <person name="Peeters S.H."/>
            <person name="Heuer A."/>
            <person name="Rast P."/>
            <person name="Oberbeckmann S."/>
            <person name="Bunk B."/>
            <person name="Jeske O."/>
            <person name="Meyerdierks A."/>
            <person name="Storesund J.E."/>
            <person name="Kallscheuer N."/>
            <person name="Luecker S."/>
            <person name="Lage O.M."/>
            <person name="Pohl T."/>
            <person name="Merkel B.J."/>
            <person name="Hornburger P."/>
            <person name="Mueller R.-W."/>
            <person name="Bruemmer F."/>
            <person name="Labrenz M."/>
            <person name="Spormann A.M."/>
            <person name="Op den Camp H."/>
            <person name="Overmann J."/>
            <person name="Amann R."/>
            <person name="Jetten M.S.M."/>
            <person name="Mascher T."/>
            <person name="Medema M.H."/>
            <person name="Devos D.P."/>
            <person name="Kaster A.-K."/>
            <person name="Ovreas L."/>
            <person name="Rohde M."/>
            <person name="Galperin M.Y."/>
            <person name="Jogler C."/>
        </authorList>
    </citation>
    <scope>NUCLEOTIDE SEQUENCE [LARGE SCALE GENOMIC DNA]</scope>
    <source>
        <strain evidence="3 4">Pan189</strain>
    </source>
</reference>
<dbReference type="KEGG" id="svp:Pan189_20550"/>
<dbReference type="Proteomes" id="UP000317318">
    <property type="component" value="Chromosome"/>
</dbReference>
<evidence type="ECO:0000313" key="4">
    <source>
        <dbReference type="Proteomes" id="UP000317318"/>
    </source>
</evidence>